<dbReference type="GeneID" id="96080774"/>
<name>A0ABR3UUY6_9PLEO</name>
<keyword evidence="2" id="KW-1133">Transmembrane helix</keyword>
<feature type="compositionally biased region" description="Polar residues" evidence="1">
    <location>
        <begin position="75"/>
        <end position="85"/>
    </location>
</feature>
<keyword evidence="2" id="KW-0812">Transmembrane</keyword>
<proteinExistence type="predicted"/>
<feature type="compositionally biased region" description="Pro residues" evidence="1">
    <location>
        <begin position="37"/>
        <end position="53"/>
    </location>
</feature>
<organism evidence="3 4">
    <name type="scientific">Alternaria dauci</name>
    <dbReference type="NCBI Taxonomy" id="48095"/>
    <lineage>
        <taxon>Eukaryota</taxon>
        <taxon>Fungi</taxon>
        <taxon>Dikarya</taxon>
        <taxon>Ascomycota</taxon>
        <taxon>Pezizomycotina</taxon>
        <taxon>Dothideomycetes</taxon>
        <taxon>Pleosporomycetidae</taxon>
        <taxon>Pleosporales</taxon>
        <taxon>Pleosporineae</taxon>
        <taxon>Pleosporaceae</taxon>
        <taxon>Alternaria</taxon>
        <taxon>Alternaria sect. Porri</taxon>
    </lineage>
</organism>
<feature type="transmembrane region" description="Helical" evidence="2">
    <location>
        <begin position="94"/>
        <end position="116"/>
    </location>
</feature>
<evidence type="ECO:0000256" key="1">
    <source>
        <dbReference type="SAM" id="MobiDB-lite"/>
    </source>
</evidence>
<gene>
    <name evidence="3" type="ORF">ACET3X_000452</name>
</gene>
<protein>
    <submittedName>
        <fullName evidence="3">Uncharacterized protein</fullName>
    </submittedName>
</protein>
<dbReference type="Proteomes" id="UP001578633">
    <property type="component" value="Chromosome 1"/>
</dbReference>
<keyword evidence="4" id="KW-1185">Reference proteome</keyword>
<sequence>MHDAAPASHDPPLAPPPADTSQPDHHHHHHHDHDPPIYLPPHENPPPDEPPPSYDDAVGMTGAPPGYGTFRPYTDESSIASSEVEPTQRALPEWLGQVLVVLVFICIIYGFCHFINTPDVPSEWPGNGRFIPPGT</sequence>
<keyword evidence="2" id="KW-0472">Membrane</keyword>
<dbReference type="RefSeq" id="XP_069310694.1">
    <property type="nucleotide sequence ID" value="XM_069447749.1"/>
</dbReference>
<comment type="caution">
    <text evidence="3">The sequence shown here is derived from an EMBL/GenBank/DDBJ whole genome shotgun (WGS) entry which is preliminary data.</text>
</comment>
<evidence type="ECO:0000313" key="3">
    <source>
        <dbReference type="EMBL" id="KAL1800110.1"/>
    </source>
</evidence>
<evidence type="ECO:0000313" key="4">
    <source>
        <dbReference type="Proteomes" id="UP001578633"/>
    </source>
</evidence>
<evidence type="ECO:0000256" key="2">
    <source>
        <dbReference type="SAM" id="Phobius"/>
    </source>
</evidence>
<accession>A0ABR3UUY6</accession>
<feature type="region of interest" description="Disordered" evidence="1">
    <location>
        <begin position="1"/>
        <end position="86"/>
    </location>
</feature>
<reference evidence="3 4" key="1">
    <citation type="submission" date="2024-09" db="EMBL/GenBank/DDBJ databases">
        <title>T2T genomes of carrot and Alternaria dauci and their utility for understanding host-pathogen interaction during carrot leaf blight disease.</title>
        <authorList>
            <person name="Liu W."/>
            <person name="Xu S."/>
            <person name="Ou C."/>
            <person name="Liu X."/>
            <person name="Zhuang F."/>
            <person name="Deng X.W."/>
        </authorList>
    </citation>
    <scope>NUCLEOTIDE SEQUENCE [LARGE SCALE GENOMIC DNA]</scope>
    <source>
        <strain evidence="3 4">A2016</strain>
    </source>
</reference>
<dbReference type="EMBL" id="JBHGVX010000001">
    <property type="protein sequence ID" value="KAL1800110.1"/>
    <property type="molecule type" value="Genomic_DNA"/>
</dbReference>
<feature type="compositionally biased region" description="Low complexity" evidence="1">
    <location>
        <begin position="1"/>
        <end position="11"/>
    </location>
</feature>